<evidence type="ECO:0000313" key="3">
    <source>
        <dbReference type="Proteomes" id="UP000326924"/>
    </source>
</evidence>
<comment type="caution">
    <text evidence="2">The sequence shown here is derived from an EMBL/GenBank/DDBJ whole genome shotgun (WGS) entry which is preliminary data.</text>
</comment>
<evidence type="ECO:0000256" key="1">
    <source>
        <dbReference type="SAM" id="MobiDB-lite"/>
    </source>
</evidence>
<dbReference type="InParanoid" id="A0A5J5F489"/>
<dbReference type="AlphaFoldDB" id="A0A5J5F489"/>
<organism evidence="2 3">
    <name type="scientific">Sphaerosporella brunnea</name>
    <dbReference type="NCBI Taxonomy" id="1250544"/>
    <lineage>
        <taxon>Eukaryota</taxon>
        <taxon>Fungi</taxon>
        <taxon>Dikarya</taxon>
        <taxon>Ascomycota</taxon>
        <taxon>Pezizomycotina</taxon>
        <taxon>Pezizomycetes</taxon>
        <taxon>Pezizales</taxon>
        <taxon>Pyronemataceae</taxon>
        <taxon>Sphaerosporella</taxon>
    </lineage>
</organism>
<accession>A0A5J5F489</accession>
<proteinExistence type="predicted"/>
<name>A0A5J5F489_9PEZI</name>
<dbReference type="EMBL" id="VXIS01000038">
    <property type="protein sequence ID" value="KAA8911213.1"/>
    <property type="molecule type" value="Genomic_DNA"/>
</dbReference>
<dbReference type="OrthoDB" id="683469at2759"/>
<gene>
    <name evidence="2" type="ORF">FN846DRAFT_904474</name>
</gene>
<evidence type="ECO:0008006" key="4">
    <source>
        <dbReference type="Google" id="ProtNLM"/>
    </source>
</evidence>
<feature type="region of interest" description="Disordered" evidence="1">
    <location>
        <begin position="1"/>
        <end position="27"/>
    </location>
</feature>
<dbReference type="Proteomes" id="UP000326924">
    <property type="component" value="Unassembled WGS sequence"/>
</dbReference>
<sequence>MPRANPTVGGHPEEQQPEAVDSDSELQNPGQIAVHVDCPAVTVGDRFSTFQDFKARMRLHAILHGSRRLHSFLKENVPQIMTITNRTKPRDVMETVQKHLKARLKYGSAHKVLLSLQGKGIDLERDQFRLLPAYIELLKKHDPDGRYFLSMDDNTTRFQPFFTFTKNKFRQIILFADRLDGNNEVSLLAWAVVESENEESWRFLLTQLKM</sequence>
<reference evidence="2 3" key="1">
    <citation type="submission" date="2019-09" db="EMBL/GenBank/DDBJ databases">
        <title>Draft genome of the ectomycorrhizal ascomycete Sphaerosporella brunnea.</title>
        <authorList>
            <consortium name="DOE Joint Genome Institute"/>
            <person name="Benucci G.M."/>
            <person name="Marozzi G."/>
            <person name="Antonielli L."/>
            <person name="Sanchez S."/>
            <person name="Marco P."/>
            <person name="Wang X."/>
            <person name="Falini L.B."/>
            <person name="Barry K."/>
            <person name="Haridas S."/>
            <person name="Lipzen A."/>
            <person name="Labutti K."/>
            <person name="Grigoriev I.V."/>
            <person name="Murat C."/>
            <person name="Martin F."/>
            <person name="Albertini E."/>
            <person name="Donnini D."/>
            <person name="Bonito G."/>
        </authorList>
    </citation>
    <scope>NUCLEOTIDE SEQUENCE [LARGE SCALE GENOMIC DNA]</scope>
    <source>
        <strain evidence="2 3">Sb_GMNB300</strain>
    </source>
</reference>
<keyword evidence="3" id="KW-1185">Reference proteome</keyword>
<evidence type="ECO:0000313" key="2">
    <source>
        <dbReference type="EMBL" id="KAA8911213.1"/>
    </source>
</evidence>
<protein>
    <recommendedName>
        <fullName evidence="4">MULE transposase domain-containing protein</fullName>
    </recommendedName>
</protein>